<gene>
    <name evidence="1" type="ORF">GXX48_23655</name>
</gene>
<dbReference type="SUPFAM" id="SSF143081">
    <property type="entry name" value="BB1717-like"/>
    <property type="match status" value="1"/>
</dbReference>
<organism evidence="1 2">
    <name type="scientific">Brucella intermedia</name>
    <dbReference type="NCBI Taxonomy" id="94625"/>
    <lineage>
        <taxon>Bacteria</taxon>
        <taxon>Pseudomonadati</taxon>
        <taxon>Pseudomonadota</taxon>
        <taxon>Alphaproteobacteria</taxon>
        <taxon>Hyphomicrobiales</taxon>
        <taxon>Brucellaceae</taxon>
        <taxon>Brucella/Ochrobactrum group</taxon>
        <taxon>Brucella</taxon>
    </lineage>
</organism>
<sequence length="132" mass="14829">MCNQITLKASVGEVASHFKARRPKPTNASTGDMWKGGTGFIVRENAGERVMDAMTWGFPKYLKNKRTGELNKPLKVNNARDDHLMNPFGMWHEWFIQPGQRCLIPITAFAEAVGASPNMTRTWVRVAEQPIA</sequence>
<dbReference type="GO" id="GO:0003697">
    <property type="term" value="F:single-stranded DNA binding"/>
    <property type="evidence" value="ECO:0007669"/>
    <property type="project" value="InterPro"/>
</dbReference>
<name>A0A7V6U1Z7_9HYPH</name>
<evidence type="ECO:0000313" key="2">
    <source>
        <dbReference type="Proteomes" id="UP000551563"/>
    </source>
</evidence>
<dbReference type="InterPro" id="IPR036590">
    <property type="entry name" value="SRAP-like"/>
</dbReference>
<reference evidence="1 2" key="1">
    <citation type="journal article" date="2020" name="Biotechnol. Biofuels">
        <title>New insights from the biogas microbiome by comprehensive genome-resolved metagenomics of nearly 1600 species originating from multiple anaerobic digesters.</title>
        <authorList>
            <person name="Campanaro S."/>
            <person name="Treu L."/>
            <person name="Rodriguez-R L.M."/>
            <person name="Kovalovszki A."/>
            <person name="Ziels R.M."/>
            <person name="Maus I."/>
            <person name="Zhu X."/>
            <person name="Kougias P.G."/>
            <person name="Basile A."/>
            <person name="Luo G."/>
            <person name="Schluter A."/>
            <person name="Konstantinidis K.T."/>
            <person name="Angelidaki I."/>
        </authorList>
    </citation>
    <scope>NUCLEOTIDE SEQUENCE [LARGE SCALE GENOMIC DNA]</scope>
    <source>
        <strain evidence="1">AS04akNAM_66</strain>
    </source>
</reference>
<dbReference type="Pfam" id="PF02586">
    <property type="entry name" value="SRAP"/>
    <property type="match status" value="1"/>
</dbReference>
<proteinExistence type="predicted"/>
<comment type="caution">
    <text evidence="1">The sequence shown here is derived from an EMBL/GenBank/DDBJ whole genome shotgun (WGS) entry which is preliminary data.</text>
</comment>
<protein>
    <submittedName>
        <fullName evidence="1">SOS response-associated peptidase</fullName>
    </submittedName>
</protein>
<evidence type="ECO:0000313" key="1">
    <source>
        <dbReference type="EMBL" id="HHV70595.1"/>
    </source>
</evidence>
<dbReference type="Proteomes" id="UP000551563">
    <property type="component" value="Unassembled WGS sequence"/>
</dbReference>
<dbReference type="AlphaFoldDB" id="A0A7V6U1Z7"/>
<dbReference type="GO" id="GO:0106300">
    <property type="term" value="P:protein-DNA covalent cross-linking repair"/>
    <property type="evidence" value="ECO:0007669"/>
    <property type="project" value="InterPro"/>
</dbReference>
<dbReference type="InterPro" id="IPR003738">
    <property type="entry name" value="SRAP"/>
</dbReference>
<dbReference type="Gene3D" id="3.90.1680.10">
    <property type="entry name" value="SOS response associated peptidase-like"/>
    <property type="match status" value="1"/>
</dbReference>
<dbReference type="EMBL" id="DUMN01000676">
    <property type="protein sequence ID" value="HHV70595.1"/>
    <property type="molecule type" value="Genomic_DNA"/>
</dbReference>
<accession>A0A7V6U1Z7</accession>
<feature type="non-terminal residue" evidence="1">
    <location>
        <position position="132"/>
    </location>
</feature>